<dbReference type="AlphaFoldDB" id="A0A0P7BAI6"/>
<accession>A0A0P7BAI6</accession>
<dbReference type="EMBL" id="LKCW01000154">
    <property type="protein sequence ID" value="KPM37771.1"/>
    <property type="molecule type" value="Genomic_DNA"/>
</dbReference>
<dbReference type="Pfam" id="PF06140">
    <property type="entry name" value="Ifi-6-16"/>
    <property type="match status" value="1"/>
</dbReference>
<evidence type="ECO:0000256" key="5">
    <source>
        <dbReference type="ARBA" id="ARBA00023136"/>
    </source>
</evidence>
<sequence>MPADTPGPNGPNGPDEDNCFSRAKNWARTNPLQAAALGGSAIVVAAPAIVAAPVLAIAGFGANGIVGGSIAAGIQSGMGSVAAGSLFATLQSAGAAGYGLAAVHGAVQATAIMGAFRAWFGGSEPDGDIGEEGNALLLVEDVDACDDDDGTDDRGPVISVPVPKEPGSDDKVPEKEGETEDNGKRAEAMGKL</sequence>
<gene>
    <name evidence="7" type="ORF">AK830_g8803</name>
</gene>
<evidence type="ECO:0000313" key="7">
    <source>
        <dbReference type="EMBL" id="KPM37771.1"/>
    </source>
</evidence>
<proteinExistence type="inferred from homology"/>
<dbReference type="PANTHER" id="PTHR16932">
    <property type="entry name" value="INTERFERON ALPHA-INDUCIBLE PROTEIN 27"/>
    <property type="match status" value="1"/>
</dbReference>
<keyword evidence="4" id="KW-1133">Transmembrane helix</keyword>
<dbReference type="GO" id="GO:0016020">
    <property type="term" value="C:membrane"/>
    <property type="evidence" value="ECO:0007669"/>
    <property type="project" value="UniProtKB-SubCell"/>
</dbReference>
<dbReference type="OrthoDB" id="440424at2759"/>
<dbReference type="InterPro" id="IPR038213">
    <property type="entry name" value="IFI6/IFI27-like_sf"/>
</dbReference>
<evidence type="ECO:0000256" key="2">
    <source>
        <dbReference type="ARBA" id="ARBA00007262"/>
    </source>
</evidence>
<comment type="similarity">
    <text evidence="2">Belongs to the IFI6/IFI27 family.</text>
</comment>
<evidence type="ECO:0000256" key="1">
    <source>
        <dbReference type="ARBA" id="ARBA00004141"/>
    </source>
</evidence>
<dbReference type="Gene3D" id="6.10.110.10">
    <property type="match status" value="1"/>
</dbReference>
<feature type="compositionally biased region" description="Basic and acidic residues" evidence="6">
    <location>
        <begin position="166"/>
        <end position="192"/>
    </location>
</feature>
<keyword evidence="3" id="KW-0812">Transmembrane</keyword>
<evidence type="ECO:0000313" key="8">
    <source>
        <dbReference type="Proteomes" id="UP000050424"/>
    </source>
</evidence>
<comment type="subcellular location">
    <subcellularLocation>
        <location evidence="1">Membrane</location>
        <topology evidence="1">Multi-pass membrane protein</topology>
    </subcellularLocation>
</comment>
<feature type="region of interest" description="Disordered" evidence="6">
    <location>
        <begin position="144"/>
        <end position="192"/>
    </location>
</feature>
<dbReference type="InterPro" id="IPR009311">
    <property type="entry name" value="IFI6/IFI27-like"/>
</dbReference>
<keyword evidence="5" id="KW-0472">Membrane</keyword>
<dbReference type="Proteomes" id="UP000050424">
    <property type="component" value="Unassembled WGS sequence"/>
</dbReference>
<organism evidence="7 8">
    <name type="scientific">Neonectria ditissima</name>
    <dbReference type="NCBI Taxonomy" id="78410"/>
    <lineage>
        <taxon>Eukaryota</taxon>
        <taxon>Fungi</taxon>
        <taxon>Dikarya</taxon>
        <taxon>Ascomycota</taxon>
        <taxon>Pezizomycotina</taxon>
        <taxon>Sordariomycetes</taxon>
        <taxon>Hypocreomycetidae</taxon>
        <taxon>Hypocreales</taxon>
        <taxon>Nectriaceae</taxon>
        <taxon>Neonectria</taxon>
    </lineage>
</organism>
<evidence type="ECO:0000256" key="6">
    <source>
        <dbReference type="SAM" id="MobiDB-lite"/>
    </source>
</evidence>
<reference evidence="7 8" key="1">
    <citation type="submission" date="2015-09" db="EMBL/GenBank/DDBJ databases">
        <title>Draft genome of a European isolate of the apple canker pathogen Neonectria ditissima.</title>
        <authorList>
            <person name="Gomez-Cortecero A."/>
            <person name="Harrison R.J."/>
            <person name="Armitage A.D."/>
        </authorList>
    </citation>
    <scope>NUCLEOTIDE SEQUENCE [LARGE SCALE GENOMIC DNA]</scope>
    <source>
        <strain evidence="7 8">R09/05</strain>
    </source>
</reference>
<evidence type="ECO:0000256" key="3">
    <source>
        <dbReference type="ARBA" id="ARBA00022692"/>
    </source>
</evidence>
<protein>
    <submittedName>
        <fullName evidence="7">Uncharacterized protein</fullName>
    </submittedName>
</protein>
<keyword evidence="8" id="KW-1185">Reference proteome</keyword>
<dbReference type="PANTHER" id="PTHR16932:SF18">
    <property type="entry name" value="INTERFERON, ALPHA-INDUCIBLE PROTEIN 27-LIKE 2"/>
    <property type="match status" value="1"/>
</dbReference>
<comment type="caution">
    <text evidence="7">The sequence shown here is derived from an EMBL/GenBank/DDBJ whole genome shotgun (WGS) entry which is preliminary data.</text>
</comment>
<name>A0A0P7BAI6_9HYPO</name>
<evidence type="ECO:0000256" key="4">
    <source>
        <dbReference type="ARBA" id="ARBA00022989"/>
    </source>
</evidence>